<keyword evidence="3" id="KW-0547">Nucleotide-binding</keyword>
<evidence type="ECO:0000256" key="2">
    <source>
        <dbReference type="ARBA" id="ARBA00022448"/>
    </source>
</evidence>
<sequence length="249" mass="27251">MLTLNNITAGYGSRTILNQLTLTINHGEFVHLLGENGAGKSTLFSTVLGKLSHSSGSIHLDGKSTSALSAKELARDIAYVSQNTLHGTVGDFTIQENMEMALLRGRAAPLVFRKPDINHIKHQLSLCELGLENRLSTKVSDLSGGQRQALSLIMALQQMPKLLLLDEHTSALDPNTATRIMALTHSMVTQHNITCVMITHNLQEAIQYGNRIVILHEGTVAKEFDEKQKTTLTHHQLIDALLNIGVFSC</sequence>
<dbReference type="InterPro" id="IPR003593">
    <property type="entry name" value="AAA+_ATPase"/>
</dbReference>
<keyword evidence="4 8" id="KW-0067">ATP-binding</keyword>
<reference evidence="8 9" key="1">
    <citation type="submission" date="2020-06" db="EMBL/GenBank/DDBJ databases">
        <title>The endosymbiont of the kinetoplastid Bodo saltans is a Paracaedibacter-like alpha-proteobacterium possessing a putative toxin-antitoxin system.</title>
        <authorList>
            <person name="Midha S."/>
            <person name="Rigden D.J."/>
            <person name="Siozios S."/>
            <person name="Hurst G.D.D."/>
            <person name="Jackson A.P."/>
        </authorList>
    </citation>
    <scope>NUCLEOTIDE SEQUENCE [LARGE SCALE GENOMIC DNA]</scope>
    <source>
        <strain evidence="8">Lake Konstanz</strain>
    </source>
</reference>
<dbReference type="PROSITE" id="PS50893">
    <property type="entry name" value="ABC_TRANSPORTER_2"/>
    <property type="match status" value="1"/>
</dbReference>
<dbReference type="CDD" id="cd03214">
    <property type="entry name" value="ABC_Iron-Siderophores_B12_Hemin"/>
    <property type="match status" value="1"/>
</dbReference>
<dbReference type="SUPFAM" id="SSF52540">
    <property type="entry name" value="P-loop containing nucleoside triphosphate hydrolases"/>
    <property type="match status" value="1"/>
</dbReference>
<dbReference type="RefSeq" id="WP_350332043.1">
    <property type="nucleotide sequence ID" value="NZ_CP054719.1"/>
</dbReference>
<name>A0A7L9RRY7_9PROT</name>
<evidence type="ECO:0000259" key="7">
    <source>
        <dbReference type="PROSITE" id="PS50893"/>
    </source>
</evidence>
<dbReference type="InterPro" id="IPR050153">
    <property type="entry name" value="Metal_Ion_Import_ABC"/>
</dbReference>
<evidence type="ECO:0000256" key="4">
    <source>
        <dbReference type="ARBA" id="ARBA00022840"/>
    </source>
</evidence>
<keyword evidence="5" id="KW-0862">Zinc</keyword>
<keyword evidence="6" id="KW-0406">Ion transport</keyword>
<dbReference type="GO" id="GO:0005524">
    <property type="term" value="F:ATP binding"/>
    <property type="evidence" value="ECO:0007669"/>
    <property type="project" value="UniProtKB-KW"/>
</dbReference>
<evidence type="ECO:0000256" key="3">
    <source>
        <dbReference type="ARBA" id="ARBA00022741"/>
    </source>
</evidence>
<dbReference type="InterPro" id="IPR017871">
    <property type="entry name" value="ABC_transporter-like_CS"/>
</dbReference>
<dbReference type="GO" id="GO:0016887">
    <property type="term" value="F:ATP hydrolysis activity"/>
    <property type="evidence" value="ECO:0007669"/>
    <property type="project" value="InterPro"/>
</dbReference>
<dbReference type="Pfam" id="PF00005">
    <property type="entry name" value="ABC_tran"/>
    <property type="match status" value="1"/>
</dbReference>
<gene>
    <name evidence="8" type="primary">fepC</name>
    <name evidence="8" type="ORF">CPBP_00035</name>
</gene>
<dbReference type="Proteomes" id="UP000594001">
    <property type="component" value="Chromosome"/>
</dbReference>
<evidence type="ECO:0000256" key="1">
    <source>
        <dbReference type="ARBA" id="ARBA00005417"/>
    </source>
</evidence>
<dbReference type="AlphaFoldDB" id="A0A7L9RRY7"/>
<evidence type="ECO:0000313" key="8">
    <source>
        <dbReference type="EMBL" id="QOL19286.1"/>
    </source>
</evidence>
<dbReference type="PANTHER" id="PTHR42734">
    <property type="entry name" value="METAL TRANSPORT SYSTEM ATP-BINDING PROTEIN TM_0124-RELATED"/>
    <property type="match status" value="1"/>
</dbReference>
<organism evidence="8 9">
    <name type="scientific">Candidatus Bodocaedibacter vickermanii</name>
    <dbReference type="NCBI Taxonomy" id="2741701"/>
    <lineage>
        <taxon>Bacteria</taxon>
        <taxon>Pseudomonadati</taxon>
        <taxon>Pseudomonadota</taxon>
        <taxon>Alphaproteobacteria</taxon>
        <taxon>Holosporales</taxon>
        <taxon>Candidatus Paracaedibacteraceae</taxon>
        <taxon>Candidatus Bodocaedibacter</taxon>
    </lineage>
</organism>
<dbReference type="SMART" id="SM00382">
    <property type="entry name" value="AAA"/>
    <property type="match status" value="1"/>
</dbReference>
<dbReference type="InterPro" id="IPR003439">
    <property type="entry name" value="ABC_transporter-like_ATP-bd"/>
</dbReference>
<accession>A0A7L9RRY7</accession>
<keyword evidence="2" id="KW-0813">Transport</keyword>
<comment type="similarity">
    <text evidence="1">Belongs to the ABC transporter superfamily.</text>
</comment>
<feature type="domain" description="ABC transporter" evidence="7">
    <location>
        <begin position="2"/>
        <end position="242"/>
    </location>
</feature>
<dbReference type="PANTHER" id="PTHR42734:SF17">
    <property type="entry name" value="METAL TRANSPORT SYSTEM ATP-BINDING PROTEIN TM_0124-RELATED"/>
    <property type="match status" value="1"/>
</dbReference>
<evidence type="ECO:0000313" key="9">
    <source>
        <dbReference type="Proteomes" id="UP000594001"/>
    </source>
</evidence>
<dbReference type="PROSITE" id="PS00211">
    <property type="entry name" value="ABC_TRANSPORTER_1"/>
    <property type="match status" value="1"/>
</dbReference>
<proteinExistence type="inferred from homology"/>
<dbReference type="GO" id="GO:0006829">
    <property type="term" value="P:zinc ion transport"/>
    <property type="evidence" value="ECO:0007669"/>
    <property type="project" value="UniProtKB-KW"/>
</dbReference>
<dbReference type="KEGG" id="pbal:CPBP_00035"/>
<evidence type="ECO:0000256" key="6">
    <source>
        <dbReference type="ARBA" id="ARBA00023065"/>
    </source>
</evidence>
<dbReference type="Gene3D" id="3.40.50.300">
    <property type="entry name" value="P-loop containing nucleotide triphosphate hydrolases"/>
    <property type="match status" value="1"/>
</dbReference>
<keyword evidence="5" id="KW-0864">Zinc transport</keyword>
<keyword evidence="9" id="KW-1185">Reference proteome</keyword>
<evidence type="ECO:0000256" key="5">
    <source>
        <dbReference type="ARBA" id="ARBA00022906"/>
    </source>
</evidence>
<dbReference type="EMBL" id="CP054719">
    <property type="protein sequence ID" value="QOL19286.1"/>
    <property type="molecule type" value="Genomic_DNA"/>
</dbReference>
<dbReference type="InterPro" id="IPR027417">
    <property type="entry name" value="P-loop_NTPase"/>
</dbReference>
<protein>
    <submittedName>
        <fullName evidence="8">Ferric enterobactin transport ATP-binding protein FepC</fullName>
    </submittedName>
</protein>